<name>A0A559JTN9_9BACL</name>
<dbReference type="GO" id="GO:1901982">
    <property type="term" value="F:maltose binding"/>
    <property type="evidence" value="ECO:0007669"/>
    <property type="project" value="TreeGrafter"/>
</dbReference>
<evidence type="ECO:0000256" key="5">
    <source>
        <dbReference type="SAM" id="SignalP"/>
    </source>
</evidence>
<feature type="chain" id="PRO_5038558152" evidence="5">
    <location>
        <begin position="21"/>
        <end position="434"/>
    </location>
</feature>
<accession>A0A559JTN9</accession>
<evidence type="ECO:0000256" key="1">
    <source>
        <dbReference type="ARBA" id="ARBA00008520"/>
    </source>
</evidence>
<dbReference type="PANTHER" id="PTHR30061">
    <property type="entry name" value="MALTOSE-BINDING PERIPLASMIC PROTEIN"/>
    <property type="match status" value="1"/>
</dbReference>
<sequence>MKKSASVTLGSMLALSLVVSGCGNGSKNGESASPSAGASESASPAKGQVEVTLAGWGSSPDEQQLLQQVLDEFQTKNPDVKVKYEVIADQYMDVIKTRLIGNEAPDLFYLDAFEAPALIEKDVLEPLDGYVTPEFDLGDFEAPTVNAFKSADGKIYGFPKDTSTLALFYNKKMFADAGIEPPTTWDELLTASEKLTKKNGNKVEVYGLGQAPELARQMFMIQAFGGQLTDDQGMAAFATPEAEKGLSLVIDQHTKAKTAGQPSDVGAGWGGEMFGQQKAAMVIEGNWAIPYIQSNFPDVDFGTVEVPTVNDKKGTMAFTVAYVMNKNSKQKEAAWKLLSYLTGKEGMKTWTSKGFALPTRKSVAAELGFDKDPLRGALVAGSSYATSWQAGAALPTIMNNFNNQFVAAYTGGSSLTDAMKKAQETANKEIKAGQ</sequence>
<organism evidence="6 7">
    <name type="scientific">Cohnella terricola</name>
    <dbReference type="NCBI Taxonomy" id="1289167"/>
    <lineage>
        <taxon>Bacteria</taxon>
        <taxon>Bacillati</taxon>
        <taxon>Bacillota</taxon>
        <taxon>Bacilli</taxon>
        <taxon>Bacillales</taxon>
        <taxon>Paenibacillaceae</taxon>
        <taxon>Cohnella</taxon>
    </lineage>
</organism>
<reference evidence="6 7" key="1">
    <citation type="submission" date="2019-07" db="EMBL/GenBank/DDBJ databases">
        <authorList>
            <person name="Kim J."/>
        </authorList>
    </citation>
    <scope>NUCLEOTIDE SEQUENCE [LARGE SCALE GENOMIC DNA]</scope>
    <source>
        <strain evidence="6 7">G13</strain>
    </source>
</reference>
<dbReference type="Pfam" id="PF01547">
    <property type="entry name" value="SBP_bac_1"/>
    <property type="match status" value="1"/>
</dbReference>
<evidence type="ECO:0000256" key="4">
    <source>
        <dbReference type="SAM" id="MobiDB-lite"/>
    </source>
</evidence>
<evidence type="ECO:0000313" key="7">
    <source>
        <dbReference type="Proteomes" id="UP000316330"/>
    </source>
</evidence>
<evidence type="ECO:0000313" key="6">
    <source>
        <dbReference type="EMBL" id="TVY03243.1"/>
    </source>
</evidence>
<dbReference type="PROSITE" id="PS51257">
    <property type="entry name" value="PROKAR_LIPOPROTEIN"/>
    <property type="match status" value="1"/>
</dbReference>
<dbReference type="CDD" id="cd14748">
    <property type="entry name" value="PBP2_UgpB"/>
    <property type="match status" value="1"/>
</dbReference>
<comment type="caution">
    <text evidence="6">The sequence shown here is derived from an EMBL/GenBank/DDBJ whole genome shotgun (WGS) entry which is preliminary data.</text>
</comment>
<feature type="region of interest" description="Disordered" evidence="4">
    <location>
        <begin position="25"/>
        <end position="51"/>
    </location>
</feature>
<dbReference type="SUPFAM" id="SSF53850">
    <property type="entry name" value="Periplasmic binding protein-like II"/>
    <property type="match status" value="1"/>
</dbReference>
<dbReference type="Gene3D" id="3.40.190.10">
    <property type="entry name" value="Periplasmic binding protein-like II"/>
    <property type="match status" value="1"/>
</dbReference>
<keyword evidence="2" id="KW-0813">Transport</keyword>
<keyword evidence="3 5" id="KW-0732">Signal</keyword>
<proteinExistence type="inferred from homology"/>
<dbReference type="PANTHER" id="PTHR30061:SF50">
    <property type="entry name" value="MALTOSE_MALTODEXTRIN-BINDING PERIPLASMIC PROTEIN"/>
    <property type="match status" value="1"/>
</dbReference>
<dbReference type="EMBL" id="VNJJ01000002">
    <property type="protein sequence ID" value="TVY03243.1"/>
    <property type="molecule type" value="Genomic_DNA"/>
</dbReference>
<dbReference type="InterPro" id="IPR006059">
    <property type="entry name" value="SBP"/>
</dbReference>
<dbReference type="GO" id="GO:0042956">
    <property type="term" value="P:maltodextrin transmembrane transport"/>
    <property type="evidence" value="ECO:0007669"/>
    <property type="project" value="TreeGrafter"/>
</dbReference>
<protein>
    <submittedName>
        <fullName evidence="6">ABC transporter substrate-binding protein</fullName>
    </submittedName>
</protein>
<keyword evidence="7" id="KW-1185">Reference proteome</keyword>
<dbReference type="AlphaFoldDB" id="A0A559JTN9"/>
<dbReference type="GO" id="GO:0055052">
    <property type="term" value="C:ATP-binding cassette (ABC) transporter complex, substrate-binding subunit-containing"/>
    <property type="evidence" value="ECO:0007669"/>
    <property type="project" value="TreeGrafter"/>
</dbReference>
<gene>
    <name evidence="6" type="ORF">FPZ45_05035</name>
</gene>
<feature type="compositionally biased region" description="Low complexity" evidence="4">
    <location>
        <begin position="29"/>
        <end position="45"/>
    </location>
</feature>
<dbReference type="GO" id="GO:0015768">
    <property type="term" value="P:maltose transport"/>
    <property type="evidence" value="ECO:0007669"/>
    <property type="project" value="TreeGrafter"/>
</dbReference>
<evidence type="ECO:0000256" key="3">
    <source>
        <dbReference type="ARBA" id="ARBA00022729"/>
    </source>
</evidence>
<dbReference type="RefSeq" id="WP_144699043.1">
    <property type="nucleotide sequence ID" value="NZ_VNJJ01000002.1"/>
</dbReference>
<dbReference type="OrthoDB" id="9782846at2"/>
<evidence type="ECO:0000256" key="2">
    <source>
        <dbReference type="ARBA" id="ARBA00022448"/>
    </source>
</evidence>
<comment type="similarity">
    <text evidence="1">Belongs to the bacterial solute-binding protein 1 family.</text>
</comment>
<dbReference type="Proteomes" id="UP000316330">
    <property type="component" value="Unassembled WGS sequence"/>
</dbReference>
<feature type="signal peptide" evidence="5">
    <location>
        <begin position="1"/>
        <end position="20"/>
    </location>
</feature>